<dbReference type="Proteomes" id="UP000070186">
    <property type="component" value="Unassembled WGS sequence"/>
</dbReference>
<accession>A0A133XK25</accession>
<feature type="signal peptide" evidence="1">
    <location>
        <begin position="1"/>
        <end position="29"/>
    </location>
</feature>
<protein>
    <submittedName>
        <fullName evidence="2">Uncharacterized protein</fullName>
    </submittedName>
</protein>
<comment type="caution">
    <text evidence="2">The sequence shown here is derived from an EMBL/GenBank/DDBJ whole genome shotgun (WGS) entry which is preliminary data.</text>
</comment>
<dbReference type="EMBL" id="LODL01000013">
    <property type="protein sequence ID" value="KXB31289.1"/>
    <property type="molecule type" value="Genomic_DNA"/>
</dbReference>
<name>A0A133XK25_9RHOO</name>
<keyword evidence="1" id="KW-0732">Signal</keyword>
<gene>
    <name evidence="2" type="ORF">AT959_06300</name>
</gene>
<sequence>MEMMIMLKRLLVVLIALGFGVFSCAAAHAQVDKILINALSWILQKQIEEMEKANDPNRSLSQYDARDRYDSRDAFAPRAQPVYQDMSDFRGYNKEVETVRQEVEPVAVPPAQ</sequence>
<feature type="chain" id="PRO_5007459505" evidence="1">
    <location>
        <begin position="30"/>
        <end position="112"/>
    </location>
</feature>
<organism evidence="2 3">
    <name type="scientific">Dechloromonas denitrificans</name>
    <dbReference type="NCBI Taxonomy" id="281362"/>
    <lineage>
        <taxon>Bacteria</taxon>
        <taxon>Pseudomonadati</taxon>
        <taxon>Pseudomonadota</taxon>
        <taxon>Betaproteobacteria</taxon>
        <taxon>Rhodocyclales</taxon>
        <taxon>Azonexaceae</taxon>
        <taxon>Dechloromonas</taxon>
    </lineage>
</organism>
<keyword evidence="3" id="KW-1185">Reference proteome</keyword>
<proteinExistence type="predicted"/>
<dbReference type="AlphaFoldDB" id="A0A133XK25"/>
<evidence type="ECO:0000313" key="2">
    <source>
        <dbReference type="EMBL" id="KXB31289.1"/>
    </source>
</evidence>
<reference evidence="2 3" key="1">
    <citation type="submission" date="2015-12" db="EMBL/GenBank/DDBJ databases">
        <title>Nitrous oxide reduction kinetics distinguish bacteria harboring typical versus atypical NosZ.</title>
        <authorList>
            <person name="Yoon S."/>
            <person name="Nissen S."/>
            <person name="Park D."/>
            <person name="Sanford R.A."/>
            <person name="Loeffler F.E."/>
        </authorList>
    </citation>
    <scope>NUCLEOTIDE SEQUENCE [LARGE SCALE GENOMIC DNA]</scope>
    <source>
        <strain evidence="2 3">ATCC BAA-841</strain>
    </source>
</reference>
<evidence type="ECO:0000256" key="1">
    <source>
        <dbReference type="SAM" id="SignalP"/>
    </source>
</evidence>
<evidence type="ECO:0000313" key="3">
    <source>
        <dbReference type="Proteomes" id="UP000070186"/>
    </source>
</evidence>